<protein>
    <submittedName>
        <fullName evidence="3 5">Uncharacterized protein</fullName>
    </submittedName>
</protein>
<dbReference type="RefSeq" id="XP_033576834.1">
    <property type="nucleotide sequence ID" value="XM_033722037.1"/>
</dbReference>
<dbReference type="OrthoDB" id="10555269at2759"/>
<accession>A0A6A6YM49</accession>
<keyword evidence="4" id="KW-1185">Reference proteome</keyword>
<evidence type="ECO:0000313" key="3">
    <source>
        <dbReference type="EMBL" id="KAF2809870.1"/>
    </source>
</evidence>
<feature type="compositionally biased region" description="Low complexity" evidence="2">
    <location>
        <begin position="76"/>
        <end position="86"/>
    </location>
</feature>
<name>A0A6A6YM49_9PEZI</name>
<sequence>MPDIHMLHSATSFAARHKLDSRQGVVFKSSFRSGKGLILDNFYLATTTIHVYSTSQPSSIRNLAFLLIQFPNMDSPKISSSKPPSRSNEHIPNEPLSAPTLLAHLNEIESLETKITDLDAQAQTLFRQLIIKPQTPSTTEELEGIELVHTVYLARLHKLAKDKTELLSVSHPGLADSFPTTPPPPPTASRRAQQLSDWPHLISQPDGHYTELRCPHCHGNGHETADDGGFEFLRGVPAFSNHLAQVHGVRMPNVAVFRVCAGRELIPAEVDALVRGGSTVRPVVEWPCERGGGGEVEARRGAGQPGADVDAEEDVEMRDVGEGGREVVGRARERGLGAAGFSGYRLRWRKG</sequence>
<feature type="region of interest" description="Disordered" evidence="2">
    <location>
        <begin position="173"/>
        <end position="192"/>
    </location>
</feature>
<dbReference type="Proteomes" id="UP000504636">
    <property type="component" value="Unplaced"/>
</dbReference>
<gene>
    <name evidence="3 5" type="ORF">BDZ99DRAFT_476115</name>
</gene>
<evidence type="ECO:0000256" key="2">
    <source>
        <dbReference type="SAM" id="MobiDB-lite"/>
    </source>
</evidence>
<feature type="coiled-coil region" evidence="1">
    <location>
        <begin position="101"/>
        <end position="128"/>
    </location>
</feature>
<feature type="region of interest" description="Disordered" evidence="2">
    <location>
        <begin position="76"/>
        <end position="96"/>
    </location>
</feature>
<proteinExistence type="predicted"/>
<evidence type="ECO:0000313" key="4">
    <source>
        <dbReference type="Proteomes" id="UP000504636"/>
    </source>
</evidence>
<reference evidence="5" key="2">
    <citation type="submission" date="2020-04" db="EMBL/GenBank/DDBJ databases">
        <authorList>
            <consortium name="NCBI Genome Project"/>
        </authorList>
    </citation>
    <scope>NUCLEOTIDE SEQUENCE</scope>
    <source>
        <strain evidence="5">CBS 304.34</strain>
    </source>
</reference>
<keyword evidence="1" id="KW-0175">Coiled coil</keyword>
<reference evidence="3 5" key="1">
    <citation type="journal article" date="2020" name="Stud. Mycol.">
        <title>101 Dothideomycetes genomes: a test case for predicting lifestyles and emergence of pathogens.</title>
        <authorList>
            <person name="Haridas S."/>
            <person name="Albert R."/>
            <person name="Binder M."/>
            <person name="Bloem J."/>
            <person name="Labutti K."/>
            <person name="Salamov A."/>
            <person name="Andreopoulos B."/>
            <person name="Baker S."/>
            <person name="Barry K."/>
            <person name="Bills G."/>
            <person name="Bluhm B."/>
            <person name="Cannon C."/>
            <person name="Castanera R."/>
            <person name="Culley D."/>
            <person name="Daum C."/>
            <person name="Ezra D."/>
            <person name="Gonzalez J."/>
            <person name="Henrissat B."/>
            <person name="Kuo A."/>
            <person name="Liang C."/>
            <person name="Lipzen A."/>
            <person name="Lutzoni F."/>
            <person name="Magnuson J."/>
            <person name="Mondo S."/>
            <person name="Nolan M."/>
            <person name="Ohm R."/>
            <person name="Pangilinan J."/>
            <person name="Park H.-J."/>
            <person name="Ramirez L."/>
            <person name="Alfaro M."/>
            <person name="Sun H."/>
            <person name="Tritt A."/>
            <person name="Yoshinaga Y."/>
            <person name="Zwiers L.-H."/>
            <person name="Turgeon B."/>
            <person name="Goodwin S."/>
            <person name="Spatafora J."/>
            <person name="Crous P."/>
            <person name="Grigoriev I."/>
        </authorList>
    </citation>
    <scope>NUCLEOTIDE SEQUENCE</scope>
    <source>
        <strain evidence="3 5">CBS 304.34</strain>
    </source>
</reference>
<dbReference type="EMBL" id="MU003700">
    <property type="protein sequence ID" value="KAF2809870.1"/>
    <property type="molecule type" value="Genomic_DNA"/>
</dbReference>
<reference evidence="5" key="3">
    <citation type="submission" date="2025-04" db="UniProtKB">
        <authorList>
            <consortium name="RefSeq"/>
        </authorList>
    </citation>
    <scope>IDENTIFICATION</scope>
    <source>
        <strain evidence="5">CBS 304.34</strain>
    </source>
</reference>
<dbReference type="GeneID" id="54462930"/>
<dbReference type="AlphaFoldDB" id="A0A6A6YM49"/>
<evidence type="ECO:0000313" key="5">
    <source>
        <dbReference type="RefSeq" id="XP_033576834.1"/>
    </source>
</evidence>
<evidence type="ECO:0000256" key="1">
    <source>
        <dbReference type="SAM" id="Coils"/>
    </source>
</evidence>
<organism evidence="3">
    <name type="scientific">Mytilinidion resinicola</name>
    <dbReference type="NCBI Taxonomy" id="574789"/>
    <lineage>
        <taxon>Eukaryota</taxon>
        <taxon>Fungi</taxon>
        <taxon>Dikarya</taxon>
        <taxon>Ascomycota</taxon>
        <taxon>Pezizomycotina</taxon>
        <taxon>Dothideomycetes</taxon>
        <taxon>Pleosporomycetidae</taxon>
        <taxon>Mytilinidiales</taxon>
        <taxon>Mytilinidiaceae</taxon>
        <taxon>Mytilinidion</taxon>
    </lineage>
</organism>